<dbReference type="Proteomes" id="UP001314263">
    <property type="component" value="Unassembled WGS sequence"/>
</dbReference>
<name>A0AAV1HU07_9CHLO</name>
<evidence type="ECO:0008006" key="4">
    <source>
        <dbReference type="Google" id="ProtNLM"/>
    </source>
</evidence>
<evidence type="ECO:0000256" key="1">
    <source>
        <dbReference type="SAM" id="MobiDB-lite"/>
    </source>
</evidence>
<keyword evidence="3" id="KW-1185">Reference proteome</keyword>
<proteinExistence type="predicted"/>
<dbReference type="AlphaFoldDB" id="A0AAV1HU07"/>
<gene>
    <name evidence="2" type="ORF">CVIRNUC_001820</name>
</gene>
<sequence length="71" mass="7956">MSSTIHFSLISNPQLLDVVDEEWMQDKLEDDDMPLPEGVQGPPGDMDEVPEEQARGKQAEKWGDLGLHSVH</sequence>
<accession>A0AAV1HU07</accession>
<reference evidence="2 3" key="1">
    <citation type="submission" date="2023-10" db="EMBL/GenBank/DDBJ databases">
        <authorList>
            <person name="Maclean D."/>
            <person name="Macfadyen A."/>
        </authorList>
    </citation>
    <scope>NUCLEOTIDE SEQUENCE [LARGE SCALE GENOMIC DNA]</scope>
</reference>
<evidence type="ECO:0000313" key="2">
    <source>
        <dbReference type="EMBL" id="CAK0748189.1"/>
    </source>
</evidence>
<dbReference type="EMBL" id="CAUYUE010000002">
    <property type="protein sequence ID" value="CAK0748189.1"/>
    <property type="molecule type" value="Genomic_DNA"/>
</dbReference>
<organism evidence="2 3">
    <name type="scientific">Coccomyxa viridis</name>
    <dbReference type="NCBI Taxonomy" id="1274662"/>
    <lineage>
        <taxon>Eukaryota</taxon>
        <taxon>Viridiplantae</taxon>
        <taxon>Chlorophyta</taxon>
        <taxon>core chlorophytes</taxon>
        <taxon>Trebouxiophyceae</taxon>
        <taxon>Trebouxiophyceae incertae sedis</taxon>
        <taxon>Coccomyxaceae</taxon>
        <taxon>Coccomyxa</taxon>
    </lineage>
</organism>
<evidence type="ECO:0000313" key="3">
    <source>
        <dbReference type="Proteomes" id="UP001314263"/>
    </source>
</evidence>
<feature type="region of interest" description="Disordered" evidence="1">
    <location>
        <begin position="26"/>
        <end position="71"/>
    </location>
</feature>
<feature type="compositionally biased region" description="Basic and acidic residues" evidence="1">
    <location>
        <begin position="52"/>
        <end position="63"/>
    </location>
</feature>
<protein>
    <recommendedName>
        <fullName evidence="4">Anaphase-promoting complex subunit 13</fullName>
    </recommendedName>
</protein>
<comment type="caution">
    <text evidence="2">The sequence shown here is derived from an EMBL/GenBank/DDBJ whole genome shotgun (WGS) entry which is preliminary data.</text>
</comment>